<evidence type="ECO:0000313" key="4">
    <source>
        <dbReference type="Proteomes" id="UP000616340"/>
    </source>
</evidence>
<proteinExistence type="predicted"/>
<evidence type="ECO:0000313" key="2">
    <source>
        <dbReference type="EMBL" id="MBD3704171.1"/>
    </source>
</evidence>
<accession>A0A927DRK5</accession>
<protein>
    <submittedName>
        <fullName evidence="3">Uncharacterized protein</fullName>
    </submittedName>
</protein>
<dbReference type="EMBL" id="JACXTN010000001">
    <property type="protein sequence ID" value="MBD3709622.1"/>
    <property type="molecule type" value="Genomic_DNA"/>
</dbReference>
<dbReference type="AlphaFoldDB" id="A0A927DRK5"/>
<keyword evidence="1" id="KW-1133">Transmembrane helix</keyword>
<gene>
    <name evidence="2" type="ORF">IE990_07480</name>
    <name evidence="3" type="ORF">IE996_21340</name>
</gene>
<feature type="transmembrane region" description="Helical" evidence="1">
    <location>
        <begin position="73"/>
        <end position="94"/>
    </location>
</feature>
<keyword evidence="1" id="KW-0472">Membrane</keyword>
<dbReference type="Proteomes" id="UP000616340">
    <property type="component" value="Unassembled WGS sequence"/>
</dbReference>
<evidence type="ECO:0000313" key="3">
    <source>
        <dbReference type="EMBL" id="MBD3709622.1"/>
    </source>
</evidence>
<evidence type="ECO:0000256" key="1">
    <source>
        <dbReference type="SAM" id="Phobius"/>
    </source>
</evidence>
<comment type="caution">
    <text evidence="3">The sequence shown here is derived from an EMBL/GenBank/DDBJ whole genome shotgun (WGS) entry which is preliminary data.</text>
</comment>
<dbReference type="Proteomes" id="UP000652007">
    <property type="component" value="Unassembled WGS sequence"/>
</dbReference>
<sequence length="129" mass="15139">MMAILRRFSITTLPQALEIARYCTRIKRRTEQDHKHPPQTSIAEFLCDRFHGAIKGHRNKNCTKMVLNVHTEALFWCIISIMVQSFCTMVRMIQRFMGHLKVGTDFALYFFKATTPLLSSMKFSLPRRQ</sequence>
<dbReference type="EMBL" id="JACXTH010000001">
    <property type="protein sequence ID" value="MBD3704171.1"/>
    <property type="molecule type" value="Genomic_DNA"/>
</dbReference>
<name>A0A927DRK5_KLEPN</name>
<keyword evidence="1" id="KW-0812">Transmembrane</keyword>
<reference evidence="3" key="1">
    <citation type="submission" date="2020-07" db="EMBL/GenBank/DDBJ databases">
        <title>Clinical and genomic characterization of carbapenemase-producing Enterobacterales causing secondary infections during the COVID-19 crisis at a New York City hospital.</title>
        <authorList>
            <person name="Gomez-Simmonds A."/>
            <person name="Annavajhala M.K."/>
            <person name="Uhlemann A.-C."/>
        </authorList>
    </citation>
    <scope>NUCLEOTIDE SEQUENCE</scope>
    <source>
        <strain evidence="2">NK1596</strain>
        <strain evidence="3">NK1677</strain>
    </source>
</reference>
<organism evidence="3 4">
    <name type="scientific">Klebsiella pneumoniae</name>
    <dbReference type="NCBI Taxonomy" id="573"/>
    <lineage>
        <taxon>Bacteria</taxon>
        <taxon>Pseudomonadati</taxon>
        <taxon>Pseudomonadota</taxon>
        <taxon>Gammaproteobacteria</taxon>
        <taxon>Enterobacterales</taxon>
        <taxon>Enterobacteriaceae</taxon>
        <taxon>Klebsiella/Raoultella group</taxon>
        <taxon>Klebsiella</taxon>
        <taxon>Klebsiella pneumoniae complex</taxon>
    </lineage>
</organism>